<gene>
    <name evidence="1" type="ORF">K435DRAFT_868425</name>
</gene>
<evidence type="ECO:0000313" key="1">
    <source>
        <dbReference type="EMBL" id="THU86301.1"/>
    </source>
</evidence>
<reference evidence="1 2" key="1">
    <citation type="journal article" date="2019" name="Nat. Ecol. Evol.">
        <title>Megaphylogeny resolves global patterns of mushroom evolution.</title>
        <authorList>
            <person name="Varga T."/>
            <person name="Krizsan K."/>
            <person name="Foldi C."/>
            <person name="Dima B."/>
            <person name="Sanchez-Garcia M."/>
            <person name="Sanchez-Ramirez S."/>
            <person name="Szollosi G.J."/>
            <person name="Szarkandi J.G."/>
            <person name="Papp V."/>
            <person name="Albert L."/>
            <person name="Andreopoulos W."/>
            <person name="Angelini C."/>
            <person name="Antonin V."/>
            <person name="Barry K.W."/>
            <person name="Bougher N.L."/>
            <person name="Buchanan P."/>
            <person name="Buyck B."/>
            <person name="Bense V."/>
            <person name="Catcheside P."/>
            <person name="Chovatia M."/>
            <person name="Cooper J."/>
            <person name="Damon W."/>
            <person name="Desjardin D."/>
            <person name="Finy P."/>
            <person name="Geml J."/>
            <person name="Haridas S."/>
            <person name="Hughes K."/>
            <person name="Justo A."/>
            <person name="Karasinski D."/>
            <person name="Kautmanova I."/>
            <person name="Kiss B."/>
            <person name="Kocsube S."/>
            <person name="Kotiranta H."/>
            <person name="LaButti K.M."/>
            <person name="Lechner B.E."/>
            <person name="Liimatainen K."/>
            <person name="Lipzen A."/>
            <person name="Lukacs Z."/>
            <person name="Mihaltcheva S."/>
            <person name="Morgado L.N."/>
            <person name="Niskanen T."/>
            <person name="Noordeloos M.E."/>
            <person name="Ohm R.A."/>
            <person name="Ortiz-Santana B."/>
            <person name="Ovrebo C."/>
            <person name="Racz N."/>
            <person name="Riley R."/>
            <person name="Savchenko A."/>
            <person name="Shiryaev A."/>
            <person name="Soop K."/>
            <person name="Spirin V."/>
            <person name="Szebenyi C."/>
            <person name="Tomsovsky M."/>
            <person name="Tulloss R.E."/>
            <person name="Uehling J."/>
            <person name="Grigoriev I.V."/>
            <person name="Vagvolgyi C."/>
            <person name="Papp T."/>
            <person name="Martin F.M."/>
            <person name="Miettinen O."/>
            <person name="Hibbett D.S."/>
            <person name="Nagy L.G."/>
        </authorList>
    </citation>
    <scope>NUCLEOTIDE SEQUENCE [LARGE SCALE GENOMIC DNA]</scope>
    <source>
        <strain evidence="1 2">CBS 962.96</strain>
    </source>
</reference>
<evidence type="ECO:0000313" key="2">
    <source>
        <dbReference type="Proteomes" id="UP000297245"/>
    </source>
</evidence>
<proteinExistence type="predicted"/>
<dbReference type="Proteomes" id="UP000297245">
    <property type="component" value="Unassembled WGS sequence"/>
</dbReference>
<accession>A0A4S8LC87</accession>
<protein>
    <submittedName>
        <fullName evidence="1">Uncharacterized protein</fullName>
    </submittedName>
</protein>
<dbReference type="EMBL" id="ML179504">
    <property type="protein sequence ID" value="THU86301.1"/>
    <property type="molecule type" value="Genomic_DNA"/>
</dbReference>
<keyword evidence="2" id="KW-1185">Reference proteome</keyword>
<name>A0A4S8LC87_DENBC</name>
<organism evidence="1 2">
    <name type="scientific">Dendrothele bispora (strain CBS 962.96)</name>
    <dbReference type="NCBI Taxonomy" id="1314807"/>
    <lineage>
        <taxon>Eukaryota</taxon>
        <taxon>Fungi</taxon>
        <taxon>Dikarya</taxon>
        <taxon>Basidiomycota</taxon>
        <taxon>Agaricomycotina</taxon>
        <taxon>Agaricomycetes</taxon>
        <taxon>Agaricomycetidae</taxon>
        <taxon>Agaricales</taxon>
        <taxon>Agaricales incertae sedis</taxon>
        <taxon>Dendrothele</taxon>
    </lineage>
</organism>
<sequence length="182" mass="19929">MSSASSAADNTIQTMPSILPSITLISTTSITPLQAVTIAYNTTLSSSPSTSSSSASIFPHSGRAGASRQQQIIAARFNYYDIYRAAYYQVSRTSPHDTHVNCENLIPPRTLPCSQISLSLSLPRRINLSRIHDDNISGCPRISDFSEHEYFYGSVQVWVYSGIAAPDCVWVWSEERGSGMVD</sequence>
<dbReference type="AlphaFoldDB" id="A0A4S8LC87"/>